<dbReference type="GO" id="GO:0012505">
    <property type="term" value="C:endomembrane system"/>
    <property type="evidence" value="ECO:0007669"/>
    <property type="project" value="UniProtKB-SubCell"/>
</dbReference>
<gene>
    <name evidence="10" type="ordered locus">AXX17_At1g04710</name>
    <name evidence="9" type="ORF">C24_LOCUS494</name>
</gene>
<comment type="similarity">
    <text evidence="6">Belongs to the DESIGUAL family.</text>
</comment>
<feature type="transmembrane region" description="Helical" evidence="8">
    <location>
        <begin position="12"/>
        <end position="38"/>
    </location>
</feature>
<comment type="subcellular location">
    <subcellularLocation>
        <location evidence="1">Endomembrane system</location>
        <topology evidence="1">Multi-pass membrane protein</topology>
    </subcellularLocation>
</comment>
<proteinExistence type="inferred from homology"/>
<evidence type="ECO:0000256" key="8">
    <source>
        <dbReference type="SAM" id="Phobius"/>
    </source>
</evidence>
<sequence length="204" mass="22055">MEEGKGTEKKGCIITVIIVCIVLTVGLDIVAGFVGLQAQAAQQYVKHDKLECKAPSKTAFVLGIIAVSCLATAHVSANVIGCSISNLFQALGALPKNKITTYFNMACLFLIWVVGIFGALILANGIWSNTESRIRCRFTNNHVFSIGGKVCFLHAIVSGIYYISSIVARARHFHRTKPNKTKPSELKPIPTEPNEAEPNSTPNP</sequence>
<dbReference type="Proteomes" id="UP000434276">
    <property type="component" value="Unassembled WGS sequence"/>
</dbReference>
<dbReference type="InterPro" id="IPR052222">
    <property type="entry name" value="DESIGUAL"/>
</dbReference>
<evidence type="ECO:0000256" key="3">
    <source>
        <dbReference type="ARBA" id="ARBA00022729"/>
    </source>
</evidence>
<dbReference type="ExpressionAtlas" id="A0A178WE36">
    <property type="expression patterns" value="baseline"/>
</dbReference>
<dbReference type="KEGG" id="ath:AT1G05291"/>
<dbReference type="InterPro" id="IPR009606">
    <property type="entry name" value="DEAL/Modifying_wall_lignin1/2"/>
</dbReference>
<accession>A0A178WE36</accession>
<evidence type="ECO:0000256" key="7">
    <source>
        <dbReference type="SAM" id="MobiDB-lite"/>
    </source>
</evidence>
<evidence type="ECO:0000256" key="2">
    <source>
        <dbReference type="ARBA" id="ARBA00022692"/>
    </source>
</evidence>
<evidence type="ECO:0000256" key="1">
    <source>
        <dbReference type="ARBA" id="ARBA00004127"/>
    </source>
</evidence>
<dbReference type="EMBL" id="CACSHJ010000087">
    <property type="protein sequence ID" value="CAA0167397.1"/>
    <property type="molecule type" value="Genomic_DNA"/>
</dbReference>
<reference evidence="11" key="1">
    <citation type="journal article" date="2016" name="Proc. Natl. Acad. Sci. U.S.A.">
        <title>Chromosome-level assembly of Arabidopsis thaliana Ler reveals the extent of translocation and inversion polymorphisms.</title>
        <authorList>
            <person name="Zapata L."/>
            <person name="Ding J."/>
            <person name="Willing E.M."/>
            <person name="Hartwig B."/>
            <person name="Bezdan D."/>
            <person name="Jiao W.B."/>
            <person name="Patel V."/>
            <person name="Velikkakam James G."/>
            <person name="Koornneef M."/>
            <person name="Ossowski S."/>
            <person name="Schneeberger K."/>
        </authorList>
    </citation>
    <scope>NUCLEOTIDE SEQUENCE [LARGE SCALE GENOMIC DNA]</scope>
    <source>
        <strain evidence="11">cv. Landsberg erecta</strain>
    </source>
</reference>
<dbReference type="Proteomes" id="UP000078284">
    <property type="component" value="Chromosome 1"/>
</dbReference>
<dbReference type="OMA" id="WSNRESR"/>
<evidence type="ECO:0000313" key="11">
    <source>
        <dbReference type="Proteomes" id="UP000078284"/>
    </source>
</evidence>
<dbReference type="Pfam" id="PF06749">
    <property type="entry name" value="DUF1218"/>
    <property type="match status" value="1"/>
</dbReference>
<keyword evidence="5 8" id="KW-0472">Membrane</keyword>
<evidence type="ECO:0000256" key="6">
    <source>
        <dbReference type="ARBA" id="ARBA00029467"/>
    </source>
</evidence>
<organism evidence="10 11">
    <name type="scientific">Arabidopsis thaliana</name>
    <name type="common">Mouse-ear cress</name>
    <dbReference type="NCBI Taxonomy" id="3702"/>
    <lineage>
        <taxon>Eukaryota</taxon>
        <taxon>Viridiplantae</taxon>
        <taxon>Streptophyta</taxon>
        <taxon>Embryophyta</taxon>
        <taxon>Tracheophyta</taxon>
        <taxon>Spermatophyta</taxon>
        <taxon>Magnoliopsida</taxon>
        <taxon>eudicotyledons</taxon>
        <taxon>Gunneridae</taxon>
        <taxon>Pentapetalae</taxon>
        <taxon>rosids</taxon>
        <taxon>malvids</taxon>
        <taxon>Brassicales</taxon>
        <taxon>Brassicaceae</taxon>
        <taxon>Camelineae</taxon>
        <taxon>Arabidopsis</taxon>
    </lineage>
</organism>
<feature type="region of interest" description="Disordered" evidence="7">
    <location>
        <begin position="177"/>
        <end position="204"/>
    </location>
</feature>
<evidence type="ECO:0000313" key="10">
    <source>
        <dbReference type="EMBL" id="OAP15302.1"/>
    </source>
</evidence>
<dbReference type="EMBL" id="LUHQ01000001">
    <property type="protein sequence ID" value="OAP15302.1"/>
    <property type="molecule type" value="Genomic_DNA"/>
</dbReference>
<dbReference type="RefSeq" id="NP_001117232.1">
    <property type="nucleotide sequence ID" value="NM_001123760.1"/>
</dbReference>
<feature type="transmembrane region" description="Helical" evidence="8">
    <location>
        <begin position="143"/>
        <end position="163"/>
    </location>
</feature>
<evidence type="ECO:0000256" key="4">
    <source>
        <dbReference type="ARBA" id="ARBA00022989"/>
    </source>
</evidence>
<dbReference type="OrthoDB" id="1084506at2759"/>
<keyword evidence="4 8" id="KW-1133">Transmembrane helix</keyword>
<evidence type="ECO:0000313" key="9">
    <source>
        <dbReference type="EMBL" id="CAA0167397.1"/>
    </source>
</evidence>
<feature type="transmembrane region" description="Helical" evidence="8">
    <location>
        <begin position="58"/>
        <end position="81"/>
    </location>
</feature>
<dbReference type="AlphaFoldDB" id="A0A178WE36"/>
<protein>
    <submittedName>
        <fullName evidence="10">Uncharacterized protein</fullName>
    </submittedName>
</protein>
<evidence type="ECO:0000256" key="5">
    <source>
        <dbReference type="ARBA" id="ARBA00023136"/>
    </source>
</evidence>
<reference evidence="9 12" key="3">
    <citation type="submission" date="2019-12" db="EMBL/GenBank/DDBJ databases">
        <authorList>
            <person name="Jiao W.-B."/>
            <person name="Schneeberger K."/>
        </authorList>
    </citation>
    <scope>NUCLEOTIDE SEQUENCE [LARGE SCALE GENOMIC DNA]</scope>
    <source>
        <strain evidence="12">cv. C24</strain>
    </source>
</reference>
<keyword evidence="2 8" id="KW-0812">Transmembrane</keyword>
<dbReference type="PANTHER" id="PTHR31769">
    <property type="entry name" value="OS07G0462200 PROTEIN-RELATED"/>
    <property type="match status" value="1"/>
</dbReference>
<keyword evidence="3" id="KW-0732">Signal</keyword>
<name>A0A178WE36_ARATH</name>
<reference evidence="10" key="2">
    <citation type="submission" date="2016-03" db="EMBL/GenBank/DDBJ databases">
        <title>Full-length assembly of Arabidopsis thaliana Ler reveals the complement of translocations and inversions.</title>
        <authorList>
            <person name="Zapata L."/>
            <person name="Schneeberger K."/>
            <person name="Ossowski S."/>
        </authorList>
    </citation>
    <scope>NUCLEOTIDE SEQUENCE [LARGE SCALE GENOMIC DNA]</scope>
    <source>
        <tissue evidence="10">Leaf</tissue>
    </source>
</reference>
<evidence type="ECO:0000313" key="12">
    <source>
        <dbReference type="Proteomes" id="UP000434276"/>
    </source>
</evidence>
<feature type="transmembrane region" description="Helical" evidence="8">
    <location>
        <begin position="102"/>
        <end position="123"/>
    </location>
</feature>